<evidence type="ECO:0000313" key="2">
    <source>
        <dbReference type="EMBL" id="AZS26272.1"/>
    </source>
</evidence>
<dbReference type="EMBL" id="CP034672">
    <property type="protein sequence ID" value="AZS26272.1"/>
    <property type="molecule type" value="Genomic_DNA"/>
</dbReference>
<name>A0A7U6J698_VIBAN</name>
<dbReference type="GO" id="GO:0016747">
    <property type="term" value="F:acyltransferase activity, transferring groups other than amino-acyl groups"/>
    <property type="evidence" value="ECO:0007669"/>
    <property type="project" value="InterPro"/>
</dbReference>
<keyword evidence="2" id="KW-0808">Transferase</keyword>
<dbReference type="InterPro" id="IPR016181">
    <property type="entry name" value="Acyl_CoA_acyltransferase"/>
</dbReference>
<evidence type="ECO:0000259" key="1">
    <source>
        <dbReference type="PROSITE" id="PS51186"/>
    </source>
</evidence>
<accession>A0A7U6J698</accession>
<feature type="domain" description="N-acetyltransferase" evidence="1">
    <location>
        <begin position="3"/>
        <end position="146"/>
    </location>
</feature>
<dbReference type="SUPFAM" id="SSF55729">
    <property type="entry name" value="Acyl-CoA N-acyltransferases (Nat)"/>
    <property type="match status" value="1"/>
</dbReference>
<reference evidence="2 3" key="1">
    <citation type="submission" date="2018-12" db="EMBL/GenBank/DDBJ databases">
        <title>Characterization and Draft Genome of Vibrio anguillarum J360 Marine Pathogen Isolated from an Outbreak in Lumpfish (Cyclopterus lumpus).</title>
        <authorList>
            <person name="Vasquez J.I."/>
            <person name="Cao T."/>
            <person name="Chakraborty S."/>
            <person name="Gnanagobal H."/>
            <person name="Wescot J."/>
            <person name="Boyce D."/>
            <person name="Santander J."/>
        </authorList>
    </citation>
    <scope>NUCLEOTIDE SEQUENCE [LARGE SCALE GENOMIC DNA]</scope>
    <source>
        <strain evidence="2 3">J360</strain>
    </source>
</reference>
<sequence length="146" mass="16543">MSLPIKHITPKSKTIFLKRRKQIVSFYNKTNHQHMEDPNINLKSLRDTSLLHCFYSEQALGGLLVEQILGNKHLAMITFAAIEPDKCNQGIMTQIIRYAMDELAKVGCSLVGVQMNLGDDPAFWNKQGFVHSVPFMNGYALMLNGY</sequence>
<dbReference type="Gene3D" id="3.40.630.30">
    <property type="match status" value="1"/>
</dbReference>
<evidence type="ECO:0000313" key="3">
    <source>
        <dbReference type="Proteomes" id="UP000256923"/>
    </source>
</evidence>
<protein>
    <submittedName>
        <fullName evidence="2">GNAT family N-acetyltransferase</fullName>
    </submittedName>
</protein>
<dbReference type="RefSeq" id="WP_116285107.1">
    <property type="nucleotide sequence ID" value="NZ_CP034672.1"/>
</dbReference>
<gene>
    <name evidence="2" type="ORF">DYL72_15295</name>
</gene>
<dbReference type="PROSITE" id="PS51186">
    <property type="entry name" value="GNAT"/>
    <property type="match status" value="1"/>
</dbReference>
<organism evidence="2 3">
    <name type="scientific">Vibrio anguillarum</name>
    <name type="common">Listonella anguillarum</name>
    <dbReference type="NCBI Taxonomy" id="55601"/>
    <lineage>
        <taxon>Bacteria</taxon>
        <taxon>Pseudomonadati</taxon>
        <taxon>Pseudomonadota</taxon>
        <taxon>Gammaproteobacteria</taxon>
        <taxon>Vibrionales</taxon>
        <taxon>Vibrionaceae</taxon>
        <taxon>Vibrio</taxon>
    </lineage>
</organism>
<proteinExistence type="predicted"/>
<dbReference type="InterPro" id="IPR000182">
    <property type="entry name" value="GNAT_dom"/>
</dbReference>
<dbReference type="Proteomes" id="UP000256923">
    <property type="component" value="Chromosome 1"/>
</dbReference>
<dbReference type="AlphaFoldDB" id="A0A7U6J698"/>